<keyword evidence="2 5" id="KW-0812">Transmembrane</keyword>
<dbReference type="InterPro" id="IPR038770">
    <property type="entry name" value="Na+/solute_symporter_sf"/>
</dbReference>
<dbReference type="GO" id="GO:1902600">
    <property type="term" value="P:proton transmembrane transport"/>
    <property type="evidence" value="ECO:0007669"/>
    <property type="project" value="InterPro"/>
</dbReference>
<feature type="transmembrane region" description="Helical" evidence="5">
    <location>
        <begin position="39"/>
        <end position="58"/>
    </location>
</feature>
<evidence type="ECO:0000256" key="5">
    <source>
        <dbReference type="SAM" id="Phobius"/>
    </source>
</evidence>
<dbReference type="AlphaFoldDB" id="A0A0S7XP70"/>
<dbReference type="GO" id="GO:0016020">
    <property type="term" value="C:membrane"/>
    <property type="evidence" value="ECO:0007669"/>
    <property type="project" value="UniProtKB-SubCell"/>
</dbReference>
<evidence type="ECO:0000313" key="7">
    <source>
        <dbReference type="EMBL" id="KPJ64079.1"/>
    </source>
</evidence>
<feature type="transmembrane region" description="Helical" evidence="5">
    <location>
        <begin position="198"/>
        <end position="218"/>
    </location>
</feature>
<accession>A0A0S7XP70</accession>
<evidence type="ECO:0000256" key="1">
    <source>
        <dbReference type="ARBA" id="ARBA00004141"/>
    </source>
</evidence>
<comment type="subcellular location">
    <subcellularLocation>
        <location evidence="1">Membrane</location>
        <topology evidence="1">Multi-pass membrane protein</topology>
    </subcellularLocation>
</comment>
<keyword evidence="4 5" id="KW-0472">Membrane</keyword>
<feature type="transmembrane region" description="Helical" evidence="5">
    <location>
        <begin position="124"/>
        <end position="144"/>
    </location>
</feature>
<feature type="domain" description="Cation/H+ exchanger transmembrane" evidence="6">
    <location>
        <begin position="27"/>
        <end position="397"/>
    </location>
</feature>
<dbReference type="GO" id="GO:0015297">
    <property type="term" value="F:antiporter activity"/>
    <property type="evidence" value="ECO:0007669"/>
    <property type="project" value="InterPro"/>
</dbReference>
<reference evidence="7 8" key="1">
    <citation type="journal article" date="2015" name="Microbiome">
        <title>Genomic resolution of linkages in carbon, nitrogen, and sulfur cycling among widespread estuary sediment bacteria.</title>
        <authorList>
            <person name="Baker B.J."/>
            <person name="Lazar C.S."/>
            <person name="Teske A.P."/>
            <person name="Dick G.J."/>
        </authorList>
    </citation>
    <scope>NUCLEOTIDE SEQUENCE [LARGE SCALE GENOMIC DNA]</scope>
    <source>
        <strain evidence="7">DG_54_3</strain>
    </source>
</reference>
<keyword evidence="3 5" id="KW-1133">Transmembrane helix</keyword>
<gene>
    <name evidence="7" type="ORF">AMJ44_13420</name>
</gene>
<dbReference type="Gene3D" id="1.20.1530.20">
    <property type="match status" value="1"/>
</dbReference>
<organism evidence="7 8">
    <name type="scientific">candidate division WOR-1 bacterium DG_54_3</name>
    <dbReference type="NCBI Taxonomy" id="1703775"/>
    <lineage>
        <taxon>Bacteria</taxon>
        <taxon>Bacillati</taxon>
        <taxon>Saganbacteria</taxon>
    </lineage>
</organism>
<evidence type="ECO:0000259" key="6">
    <source>
        <dbReference type="Pfam" id="PF00999"/>
    </source>
</evidence>
<feature type="transmembrane region" description="Helical" evidence="5">
    <location>
        <begin position="341"/>
        <end position="360"/>
    </location>
</feature>
<feature type="transmembrane region" description="Helical" evidence="5">
    <location>
        <begin position="70"/>
        <end position="89"/>
    </location>
</feature>
<feature type="transmembrane region" description="Helical" evidence="5">
    <location>
        <begin position="96"/>
        <end position="118"/>
    </location>
</feature>
<evidence type="ECO:0000313" key="8">
    <source>
        <dbReference type="Proteomes" id="UP000051861"/>
    </source>
</evidence>
<feature type="transmembrane region" description="Helical" evidence="5">
    <location>
        <begin position="230"/>
        <end position="247"/>
    </location>
</feature>
<feature type="transmembrane region" description="Helical" evidence="5">
    <location>
        <begin position="156"/>
        <end position="178"/>
    </location>
</feature>
<dbReference type="EMBL" id="LIZX01000200">
    <property type="protein sequence ID" value="KPJ64079.1"/>
    <property type="molecule type" value="Genomic_DNA"/>
</dbReference>
<dbReference type="PANTHER" id="PTHR43021">
    <property type="entry name" value="NA(+)/H(+) ANTIPORTER-RELATED"/>
    <property type="match status" value="1"/>
</dbReference>
<proteinExistence type="predicted"/>
<dbReference type="PANTHER" id="PTHR43021:SF2">
    <property type="entry name" value="CATION_H+ EXCHANGER DOMAIN-CONTAINING PROTEIN"/>
    <property type="match status" value="1"/>
</dbReference>
<evidence type="ECO:0000256" key="3">
    <source>
        <dbReference type="ARBA" id="ARBA00022989"/>
    </source>
</evidence>
<name>A0A0S7XP70_UNCSA</name>
<dbReference type="InterPro" id="IPR006153">
    <property type="entry name" value="Cation/H_exchanger_TM"/>
</dbReference>
<dbReference type="Proteomes" id="UP000051861">
    <property type="component" value="Unassembled WGS sequence"/>
</dbReference>
<feature type="transmembrane region" description="Helical" evidence="5">
    <location>
        <begin position="13"/>
        <end position="32"/>
    </location>
</feature>
<evidence type="ECO:0000256" key="4">
    <source>
        <dbReference type="ARBA" id="ARBA00023136"/>
    </source>
</evidence>
<feature type="transmembrane region" description="Helical" evidence="5">
    <location>
        <begin position="298"/>
        <end position="320"/>
    </location>
</feature>
<comment type="caution">
    <text evidence="7">The sequence shown here is derived from an EMBL/GenBank/DDBJ whole genome shotgun (WGS) entry which is preliminary data.</text>
</comment>
<protein>
    <recommendedName>
        <fullName evidence="6">Cation/H+ exchanger transmembrane domain-containing protein</fullName>
    </recommendedName>
</protein>
<sequence length="406" mass="43651">MYEQLLKIINQDVFFSAAGLLILGFIFGRLAIIFRMPRVTGYLISGIIFGPYILKILSESSVSQMEFIPKFALGIVALIIGAGLSFGLIKRLGLRLLLITLLESLGAFFLVLLILYLFKMPIEAAFPLAAISAATAPAATVAVIREYRARGPLTETTLAVVALDDAVAIILFGIVMTLDLEHLSTLGETALRSLSFSFLEILSAMVIGVALGLAAFILTKITKEISDTAIIVLGMVLMAIGIASFSHTSTLLTNMFLGLTFINVSSKNTEIISNLEKLTPPIYCFFFVLAGAHLDLKIFLTSGLSLILWTLAFVAARILGKVTGAYIGGTLSKAPDVIRKYLGLALIPEAGVAIGLSLLITKASAYFEFRSIILNITLMAVAFNEIIGPICTKLALFKAKEATLEE</sequence>
<dbReference type="Pfam" id="PF00999">
    <property type="entry name" value="Na_H_Exchanger"/>
    <property type="match status" value="1"/>
</dbReference>
<feature type="transmembrane region" description="Helical" evidence="5">
    <location>
        <begin position="372"/>
        <end position="396"/>
    </location>
</feature>
<evidence type="ECO:0000256" key="2">
    <source>
        <dbReference type="ARBA" id="ARBA00022692"/>
    </source>
</evidence>